<dbReference type="Proteomes" id="UP000308349">
    <property type="component" value="Unassembled WGS sequence"/>
</dbReference>
<comment type="caution">
    <text evidence="2">The sequence shown here is derived from an EMBL/GenBank/DDBJ whole genome shotgun (WGS) entry which is preliminary data.</text>
</comment>
<dbReference type="EMBL" id="VBUU01000040">
    <property type="protein sequence ID" value="TLF96830.1"/>
    <property type="molecule type" value="Genomic_DNA"/>
</dbReference>
<organism evidence="2 3">
    <name type="scientific">Nocardia cyriacigeorgica</name>
    <dbReference type="NCBI Taxonomy" id="135487"/>
    <lineage>
        <taxon>Bacteria</taxon>
        <taxon>Bacillati</taxon>
        <taxon>Actinomycetota</taxon>
        <taxon>Actinomycetes</taxon>
        <taxon>Mycobacteriales</taxon>
        <taxon>Nocardiaceae</taxon>
        <taxon>Nocardia</taxon>
    </lineage>
</organism>
<accession>A0A5R8P697</accession>
<name>A0A5R8P697_9NOCA</name>
<keyword evidence="1" id="KW-1133">Transmembrane helix</keyword>
<evidence type="ECO:0000313" key="2">
    <source>
        <dbReference type="EMBL" id="TLF96830.1"/>
    </source>
</evidence>
<keyword evidence="1" id="KW-0812">Transmembrane</keyword>
<sequence>MTVLILVLSVLAVARATRFIVDDKLFEPVRVWLVDRLGEHSKVAYLVHCTWCSSIWIGFAVAPIAIAATGLSWWALPILALAASQLTGLGSRLSPVLDSLVQAK</sequence>
<dbReference type="OrthoDB" id="3787848at2"/>
<evidence type="ECO:0000256" key="1">
    <source>
        <dbReference type="SAM" id="Phobius"/>
    </source>
</evidence>
<dbReference type="RefSeq" id="WP_138458671.1">
    <property type="nucleotide sequence ID" value="NZ_VBUU01000040.1"/>
</dbReference>
<dbReference type="AlphaFoldDB" id="A0A5R8P697"/>
<gene>
    <name evidence="2" type="ORF">FEK35_27460</name>
</gene>
<protein>
    <recommendedName>
        <fullName evidence="4">DUF1360 domain-containing protein</fullName>
    </recommendedName>
</protein>
<evidence type="ECO:0000313" key="3">
    <source>
        <dbReference type="Proteomes" id="UP000308349"/>
    </source>
</evidence>
<proteinExistence type="predicted"/>
<feature type="transmembrane region" description="Helical" evidence="1">
    <location>
        <begin position="55"/>
        <end position="82"/>
    </location>
</feature>
<reference evidence="2 3" key="1">
    <citation type="submission" date="2019-05" db="EMBL/GenBank/DDBJ databases">
        <title>Genomes sequences of two Nocardia cyriacigeorgica environmental isolates, type strains Nocardia asteroides ATCC 19247 and Nocardia cyriacigeorgica DSM 44484.</title>
        <authorList>
            <person name="Vautrin F."/>
            <person name="Bergeron E."/>
            <person name="Dubost A."/>
            <person name="Abrouk D."/>
            <person name="Rodriguez Nava V."/>
            <person name="Pujic P."/>
        </authorList>
    </citation>
    <scope>NUCLEOTIDE SEQUENCE [LARGE SCALE GENOMIC DNA]</scope>
    <source>
        <strain evidence="2 3">EML 1456</strain>
    </source>
</reference>
<evidence type="ECO:0008006" key="4">
    <source>
        <dbReference type="Google" id="ProtNLM"/>
    </source>
</evidence>
<keyword evidence="1" id="KW-0472">Membrane</keyword>